<dbReference type="SUPFAM" id="SSF75169">
    <property type="entry name" value="DsrEFH-like"/>
    <property type="match status" value="1"/>
</dbReference>
<protein>
    <submittedName>
        <fullName evidence="1">Uncharacterized protein</fullName>
    </submittedName>
</protein>
<organism evidence="1">
    <name type="scientific">hydrothermal vent metagenome</name>
    <dbReference type="NCBI Taxonomy" id="652676"/>
    <lineage>
        <taxon>unclassified sequences</taxon>
        <taxon>metagenomes</taxon>
        <taxon>ecological metagenomes</taxon>
    </lineage>
</organism>
<dbReference type="InterPro" id="IPR027396">
    <property type="entry name" value="DsrEFH-like"/>
</dbReference>
<dbReference type="Gene3D" id="3.40.1260.10">
    <property type="entry name" value="DsrEFH-like"/>
    <property type="match status" value="1"/>
</dbReference>
<dbReference type="AlphaFoldDB" id="A0A1W1BCZ9"/>
<accession>A0A1W1BCZ9</accession>
<evidence type="ECO:0000313" key="1">
    <source>
        <dbReference type="EMBL" id="SFV51349.1"/>
    </source>
</evidence>
<name>A0A1W1BCZ9_9ZZZZ</name>
<dbReference type="EMBL" id="FPHH01000010">
    <property type="protein sequence ID" value="SFV51349.1"/>
    <property type="molecule type" value="Genomic_DNA"/>
</dbReference>
<gene>
    <name evidence="1" type="ORF">MNB_SM-5-1113</name>
</gene>
<sequence>MKTEKWVMQLLEPSHYAHLFNMLHANISEIDIKVVVVGGAVLPAFAPGHLSEKIEEFAAKGVDFAFCINSMHLLGLDDKKPPKGTSVATDGGLRAISADRKAGYTYFVVA</sequence>
<proteinExistence type="predicted"/>
<reference evidence="1" key="1">
    <citation type="submission" date="2016-10" db="EMBL/GenBank/DDBJ databases">
        <authorList>
            <person name="de Groot N.N."/>
        </authorList>
    </citation>
    <scope>NUCLEOTIDE SEQUENCE</scope>
</reference>